<protein>
    <submittedName>
        <fullName evidence="3">Maebl</fullName>
    </submittedName>
</protein>
<dbReference type="InterPro" id="IPR021139">
    <property type="entry name" value="NYN"/>
</dbReference>
<organism evidence="3 4">
    <name type="scientific">Chromobacterium sphagni</name>
    <dbReference type="NCBI Taxonomy" id="1903179"/>
    <lineage>
        <taxon>Bacteria</taxon>
        <taxon>Pseudomonadati</taxon>
        <taxon>Pseudomonadota</taxon>
        <taxon>Betaproteobacteria</taxon>
        <taxon>Neisseriales</taxon>
        <taxon>Chromobacteriaceae</taxon>
        <taxon>Chromobacterium</taxon>
    </lineage>
</organism>
<name>A0A1S1WYG8_9NEIS</name>
<dbReference type="Proteomes" id="UP000180088">
    <property type="component" value="Unassembled WGS sequence"/>
</dbReference>
<dbReference type="Gene3D" id="3.40.50.1010">
    <property type="entry name" value="5'-nuclease"/>
    <property type="match status" value="1"/>
</dbReference>
<feature type="compositionally biased region" description="Basic and acidic residues" evidence="1">
    <location>
        <begin position="250"/>
        <end position="259"/>
    </location>
</feature>
<dbReference type="InterPro" id="IPR041966">
    <property type="entry name" value="LOTUS-like"/>
</dbReference>
<feature type="compositionally biased region" description="Basic residues" evidence="1">
    <location>
        <begin position="281"/>
        <end position="295"/>
    </location>
</feature>
<accession>A0A1S1WYG8</accession>
<dbReference type="EMBL" id="MKCS01000001">
    <property type="protein sequence ID" value="OHX12312.1"/>
    <property type="molecule type" value="Genomic_DNA"/>
</dbReference>
<dbReference type="OrthoDB" id="9783963at2"/>
<feature type="region of interest" description="Disordered" evidence="1">
    <location>
        <begin position="148"/>
        <end position="182"/>
    </location>
</feature>
<dbReference type="GO" id="GO:0004540">
    <property type="term" value="F:RNA nuclease activity"/>
    <property type="evidence" value="ECO:0007669"/>
    <property type="project" value="InterPro"/>
</dbReference>
<reference evidence="3 4" key="1">
    <citation type="submission" date="2016-09" db="EMBL/GenBank/DDBJ databases">
        <title>Chromobacterium muskegensis sp. nov., an insecticidal bacterium isolated from Sphagnum bogs.</title>
        <authorList>
            <person name="Sparks M.E."/>
            <person name="Blackburn M.B."/>
            <person name="Gundersen-Rindal D.E."/>
            <person name="Mitchell A."/>
            <person name="Farrar R."/>
            <person name="Kuhar D."/>
        </authorList>
    </citation>
    <scope>NUCLEOTIDE SEQUENCE [LARGE SCALE GENOMIC DNA]</scope>
    <source>
        <strain evidence="3 4">37-2</strain>
    </source>
</reference>
<feature type="domain" description="HTH OST-type" evidence="2">
    <location>
        <begin position="176"/>
        <end position="250"/>
    </location>
</feature>
<dbReference type="AlphaFoldDB" id="A0A1S1WYG8"/>
<feature type="region of interest" description="Disordered" evidence="1">
    <location>
        <begin position="250"/>
        <end position="295"/>
    </location>
</feature>
<dbReference type="Pfam" id="PF01936">
    <property type="entry name" value="NYN"/>
    <property type="match status" value="1"/>
</dbReference>
<evidence type="ECO:0000313" key="4">
    <source>
        <dbReference type="Proteomes" id="UP000180088"/>
    </source>
</evidence>
<dbReference type="Gene3D" id="3.30.420.610">
    <property type="entry name" value="LOTUS domain-like"/>
    <property type="match status" value="1"/>
</dbReference>
<proteinExistence type="predicted"/>
<evidence type="ECO:0000259" key="2">
    <source>
        <dbReference type="PROSITE" id="PS51644"/>
    </source>
</evidence>
<sequence length="295" mass="32526">MENRKLAVLIDADNAQSALIAELLAEVAKYGTAVVKRAYGDWTTTQLKGWKEVLHQYAISPIQQFAYTKGKNSTDSALIIDAMDLLYTGNFDGFCLVSSDSDFTRLATRLREAGLMVIGLGEQSKTPRPFIAACDKFVFTEILRPAQPAKAKPEAPSDRPKARASRSRAKVPPQRERHPLQDMFTSAIEAVSRDSGWAELSAVGSYLAKNDPSFDPRNWGHSRLSQMVKKLDFLSVQENRNGSKLHSEIRLKHEADHAQQEIAAPAPEAAPPAEEPPPAPLRKKRSPRKKATPAG</sequence>
<feature type="compositionally biased region" description="Basic and acidic residues" evidence="1">
    <location>
        <begin position="151"/>
        <end position="161"/>
    </location>
</feature>
<comment type="caution">
    <text evidence="3">The sequence shown here is derived from an EMBL/GenBank/DDBJ whole genome shotgun (WGS) entry which is preliminary data.</text>
</comment>
<dbReference type="PROSITE" id="PS51644">
    <property type="entry name" value="HTH_OST"/>
    <property type="match status" value="1"/>
</dbReference>
<dbReference type="PANTHER" id="PTHR35811:SF1">
    <property type="entry name" value="HTH OST-TYPE DOMAIN-CONTAINING PROTEIN"/>
    <property type="match status" value="1"/>
</dbReference>
<dbReference type="RefSeq" id="WP_071115160.1">
    <property type="nucleotide sequence ID" value="NZ_MKCS01000001.1"/>
</dbReference>
<dbReference type="PANTHER" id="PTHR35811">
    <property type="entry name" value="SLR1870 PROTEIN"/>
    <property type="match status" value="1"/>
</dbReference>
<gene>
    <name evidence="3" type="ORF">BI347_01420</name>
</gene>
<evidence type="ECO:0000313" key="3">
    <source>
        <dbReference type="EMBL" id="OHX12312.1"/>
    </source>
</evidence>
<dbReference type="STRING" id="1903179.BI347_01420"/>
<feature type="compositionally biased region" description="Pro residues" evidence="1">
    <location>
        <begin position="268"/>
        <end position="280"/>
    </location>
</feature>
<dbReference type="Pfam" id="PF12872">
    <property type="entry name" value="OST-HTH"/>
    <property type="match status" value="1"/>
</dbReference>
<evidence type="ECO:0000256" key="1">
    <source>
        <dbReference type="SAM" id="MobiDB-lite"/>
    </source>
</evidence>
<dbReference type="InterPro" id="IPR025605">
    <property type="entry name" value="OST-HTH/LOTUS_dom"/>
</dbReference>
<dbReference type="CDD" id="cd11297">
    <property type="entry name" value="PIN_LabA-like_N_1"/>
    <property type="match status" value="1"/>
</dbReference>
<dbReference type="CDD" id="cd10146">
    <property type="entry name" value="LabA_like_C"/>
    <property type="match status" value="1"/>
</dbReference>